<keyword evidence="3" id="KW-1185">Reference proteome</keyword>
<accession>A0ABZ2PD05</accession>
<protein>
    <submittedName>
        <fullName evidence="2">Uncharacterized protein</fullName>
    </submittedName>
</protein>
<dbReference type="EMBL" id="CP147711">
    <property type="protein sequence ID" value="WXC83629.1"/>
    <property type="molecule type" value="Genomic_DNA"/>
</dbReference>
<dbReference type="RefSeq" id="WP_338821569.1">
    <property type="nucleotide sequence ID" value="NZ_CP147708.1"/>
</dbReference>
<evidence type="ECO:0000313" key="3">
    <source>
        <dbReference type="Proteomes" id="UP001432046"/>
    </source>
</evidence>
<dbReference type="Proteomes" id="UP001432046">
    <property type="component" value="Chromosome"/>
</dbReference>
<sequence length="135" mass="14555">MVALEPQSLFLCLDLPHLDRALFIKLHSFKGALISCAQIGVVEDLTAGPVDVLDVTRDDPHLLSSRWRRDSQTGSDEDCCSEHAKSPKRGGVRTCCKSRHAGTGLASFQHDSIHDVSRSRSASGSTLVTSIVAVT</sequence>
<feature type="region of interest" description="Disordered" evidence="1">
    <location>
        <begin position="67"/>
        <end position="93"/>
    </location>
</feature>
<evidence type="ECO:0000313" key="2">
    <source>
        <dbReference type="EMBL" id="WXC83629.1"/>
    </source>
</evidence>
<name>A0ABZ2PD05_9BRAD</name>
<proteinExistence type="predicted"/>
<reference evidence="2" key="1">
    <citation type="journal article" date="2021" name="Int. J. Syst. Evol. Microbiol.">
        <title>Bradyrhizobium septentrionale sp. nov. (sv. septentrionale) and Bradyrhizobium quebecense sp. nov. (sv. septentrionale) associated with legumes native to Canada possess rearranged symbiosis genes and numerous insertion sequences.</title>
        <authorList>
            <person name="Bromfield E.S.P."/>
            <person name="Cloutier S."/>
        </authorList>
    </citation>
    <scope>NUCLEOTIDE SEQUENCE</scope>
    <source>
        <strain evidence="2">5S5</strain>
    </source>
</reference>
<gene>
    <name evidence="2" type="ORF">WDK88_19635</name>
</gene>
<evidence type="ECO:0000256" key="1">
    <source>
        <dbReference type="SAM" id="MobiDB-lite"/>
    </source>
</evidence>
<reference evidence="2" key="2">
    <citation type="submission" date="2024-03" db="EMBL/GenBank/DDBJ databases">
        <authorList>
            <person name="Bromfield E.S.P."/>
            <person name="Cloutier S."/>
        </authorList>
    </citation>
    <scope>NUCLEOTIDE SEQUENCE</scope>
    <source>
        <strain evidence="2">5S5</strain>
    </source>
</reference>
<organism evidence="2 3">
    <name type="scientific">Bradyrhizobium septentrionale</name>
    <dbReference type="NCBI Taxonomy" id="1404411"/>
    <lineage>
        <taxon>Bacteria</taxon>
        <taxon>Pseudomonadati</taxon>
        <taxon>Pseudomonadota</taxon>
        <taxon>Alphaproteobacteria</taxon>
        <taxon>Hyphomicrobiales</taxon>
        <taxon>Nitrobacteraceae</taxon>
        <taxon>Bradyrhizobium</taxon>
    </lineage>
</organism>